<evidence type="ECO:0000256" key="1">
    <source>
        <dbReference type="PIRSR" id="PIRSR640255-1"/>
    </source>
</evidence>
<dbReference type="EMBL" id="LUUI01000086">
    <property type="protein sequence ID" value="OAI17761.1"/>
    <property type="molecule type" value="Genomic_DNA"/>
</dbReference>
<dbReference type="PANTHER" id="PTHR13966">
    <property type="entry name" value="ENDONUCLEASE RELATED"/>
    <property type="match status" value="1"/>
</dbReference>
<evidence type="ECO:0008006" key="9">
    <source>
        <dbReference type="Google" id="ProtNLM"/>
    </source>
</evidence>
<comment type="caution">
    <text evidence="7">The sequence shown here is derived from an EMBL/GenBank/DDBJ whole genome shotgun (WGS) entry which is preliminary data.</text>
</comment>
<gene>
    <name evidence="7" type="ORF">A1359_05615</name>
</gene>
<proteinExistence type="predicted"/>
<feature type="chain" id="PRO_5008069187" description="Endonuclease" evidence="4">
    <location>
        <begin position="20"/>
        <end position="254"/>
    </location>
</feature>
<dbReference type="AlphaFoldDB" id="A0A177NIR9"/>
<dbReference type="STRING" id="980561.A1359_05615"/>
<dbReference type="Gene3D" id="3.40.570.10">
    <property type="entry name" value="Extracellular Endonuclease, subunit A"/>
    <property type="match status" value="1"/>
</dbReference>
<protein>
    <recommendedName>
        <fullName evidence="9">Endonuclease</fullName>
    </recommendedName>
</protein>
<keyword evidence="8" id="KW-1185">Reference proteome</keyword>
<feature type="compositionally biased region" description="Basic and acidic residues" evidence="3">
    <location>
        <begin position="232"/>
        <end position="245"/>
    </location>
</feature>
<name>A0A177NIR9_9GAMM</name>
<feature type="region of interest" description="Disordered" evidence="3">
    <location>
        <begin position="232"/>
        <end position="254"/>
    </location>
</feature>
<dbReference type="RefSeq" id="WP_066979723.1">
    <property type="nucleotide sequence ID" value="NZ_LUUI01000086.1"/>
</dbReference>
<keyword evidence="4" id="KW-0732">Signal</keyword>
<dbReference type="SUPFAM" id="SSF54060">
    <property type="entry name" value="His-Me finger endonucleases"/>
    <property type="match status" value="1"/>
</dbReference>
<feature type="domain" description="DNA/RNA non-specific endonuclease/pyrophosphatase/phosphodiesterase" evidence="6">
    <location>
        <begin position="41"/>
        <end position="239"/>
    </location>
</feature>
<dbReference type="Pfam" id="PF01223">
    <property type="entry name" value="Endonuclease_NS"/>
    <property type="match status" value="1"/>
</dbReference>
<organism evidence="7 8">
    <name type="scientific">Methylomonas lenta</name>
    <dbReference type="NCBI Taxonomy" id="980561"/>
    <lineage>
        <taxon>Bacteria</taxon>
        <taxon>Pseudomonadati</taxon>
        <taxon>Pseudomonadota</taxon>
        <taxon>Gammaproteobacteria</taxon>
        <taxon>Methylococcales</taxon>
        <taxon>Methylococcaceae</taxon>
        <taxon>Methylomonas</taxon>
    </lineage>
</organism>
<dbReference type="InterPro" id="IPR044925">
    <property type="entry name" value="His-Me_finger_sf"/>
</dbReference>
<dbReference type="InterPro" id="IPR001604">
    <property type="entry name" value="Endo_G_ENPP1-like_dom"/>
</dbReference>
<dbReference type="Proteomes" id="UP000078476">
    <property type="component" value="Unassembled WGS sequence"/>
</dbReference>
<dbReference type="OrthoDB" id="9811262at2"/>
<sequence length="254" mass="28755">MRYAFISLLLLVLSSCAQLQDIQQANDFLQPQTASHGIQLDYEGFTLWLDCAQHGAVKFSYIATHDIGHLKRISRFFLDPNVPLECQQTSYKGYGHDYDRGHLVPANHMDHSKTAIRQSNFMTNILPQAAAMNRGAWLLTEEIIECYRDIDQLRVIGGVIWGHNSNDDYFVASHGIKTPDAFWKVIIRGQGQKQTAIAWVVPNSQQATKQNLDRYLVTIADLEKMTGEKIPIAEEAKHDKPKRSWDIPSGCDKG</sequence>
<dbReference type="PANTHER" id="PTHR13966:SF5">
    <property type="entry name" value="ENDONUCLEASE G, MITOCHONDRIAL"/>
    <property type="match status" value="1"/>
</dbReference>
<evidence type="ECO:0000259" key="6">
    <source>
        <dbReference type="SMART" id="SM00892"/>
    </source>
</evidence>
<evidence type="ECO:0000256" key="2">
    <source>
        <dbReference type="PIRSR" id="PIRSR640255-2"/>
    </source>
</evidence>
<evidence type="ECO:0000259" key="5">
    <source>
        <dbReference type="SMART" id="SM00477"/>
    </source>
</evidence>
<evidence type="ECO:0000313" key="8">
    <source>
        <dbReference type="Proteomes" id="UP000078476"/>
    </source>
</evidence>
<feature type="active site" description="Proton acceptor" evidence="1">
    <location>
        <position position="102"/>
    </location>
</feature>
<dbReference type="GO" id="GO:0016787">
    <property type="term" value="F:hydrolase activity"/>
    <property type="evidence" value="ECO:0007669"/>
    <property type="project" value="InterPro"/>
</dbReference>
<dbReference type="GO" id="GO:0003676">
    <property type="term" value="F:nucleic acid binding"/>
    <property type="evidence" value="ECO:0007669"/>
    <property type="project" value="InterPro"/>
</dbReference>
<reference evidence="7 8" key="1">
    <citation type="submission" date="2016-03" db="EMBL/GenBank/DDBJ databases">
        <authorList>
            <person name="Ploux O."/>
        </authorList>
    </citation>
    <scope>NUCLEOTIDE SEQUENCE [LARGE SCALE GENOMIC DNA]</scope>
    <source>
        <strain evidence="7 8">R-45370</strain>
    </source>
</reference>
<keyword evidence="2" id="KW-0479">Metal-binding</keyword>
<dbReference type="InterPro" id="IPR044929">
    <property type="entry name" value="DNA/RNA_non-sp_Endonuclease_sf"/>
</dbReference>
<feature type="binding site" evidence="2">
    <location>
        <position position="133"/>
    </location>
    <ligand>
        <name>Mg(2+)</name>
        <dbReference type="ChEBI" id="CHEBI:18420"/>
        <note>catalytic</note>
    </ligand>
</feature>
<dbReference type="GO" id="GO:0046872">
    <property type="term" value="F:metal ion binding"/>
    <property type="evidence" value="ECO:0007669"/>
    <property type="project" value="UniProtKB-KW"/>
</dbReference>
<evidence type="ECO:0000256" key="4">
    <source>
        <dbReference type="SAM" id="SignalP"/>
    </source>
</evidence>
<feature type="domain" description="ENPP1-3/EXOG-like endonuclease/phosphodiesterase" evidence="5">
    <location>
        <begin position="42"/>
        <end position="239"/>
    </location>
</feature>
<evidence type="ECO:0000313" key="7">
    <source>
        <dbReference type="EMBL" id="OAI17761.1"/>
    </source>
</evidence>
<dbReference type="PROSITE" id="PS51257">
    <property type="entry name" value="PROKAR_LIPOPROTEIN"/>
    <property type="match status" value="1"/>
</dbReference>
<feature type="signal peptide" evidence="4">
    <location>
        <begin position="1"/>
        <end position="19"/>
    </location>
</feature>
<dbReference type="InterPro" id="IPR020821">
    <property type="entry name" value="ENPP1-3/EXOG-like_nuc-like"/>
</dbReference>
<dbReference type="GO" id="GO:0004519">
    <property type="term" value="F:endonuclease activity"/>
    <property type="evidence" value="ECO:0007669"/>
    <property type="project" value="TreeGrafter"/>
</dbReference>
<dbReference type="InterPro" id="IPR040255">
    <property type="entry name" value="Non-specific_endonuclease"/>
</dbReference>
<dbReference type="SMART" id="SM00892">
    <property type="entry name" value="Endonuclease_NS"/>
    <property type="match status" value="1"/>
</dbReference>
<dbReference type="SMART" id="SM00477">
    <property type="entry name" value="NUC"/>
    <property type="match status" value="1"/>
</dbReference>
<accession>A0A177NIR9</accession>
<evidence type="ECO:0000256" key="3">
    <source>
        <dbReference type="SAM" id="MobiDB-lite"/>
    </source>
</evidence>